<protein>
    <submittedName>
        <fullName evidence="1">Uncharacterized protein</fullName>
    </submittedName>
</protein>
<proteinExistence type="predicted"/>
<gene>
    <name evidence="1" type="primary">Contig17669.g18790</name>
    <name evidence="1" type="ORF">STYLEM_506</name>
</gene>
<reference evidence="1 2" key="1">
    <citation type="submission" date="2014-06" db="EMBL/GenBank/DDBJ databases">
        <authorList>
            <person name="Swart Estienne"/>
        </authorList>
    </citation>
    <scope>NUCLEOTIDE SEQUENCE [LARGE SCALE GENOMIC DNA]</scope>
    <source>
        <strain evidence="1 2">130c</strain>
    </source>
</reference>
<dbReference type="AlphaFoldDB" id="A0A077ZQ93"/>
<name>A0A077ZQ93_STYLE</name>
<dbReference type="InParanoid" id="A0A077ZQ93"/>
<sequence length="86" mass="9929">MGGEDGWARYAIKDINEVIIFQDRPDPRKSANAYVNPLTACGQIDFAKSQNANLWSYLLLLLSWRSNYQIKQYNRLNNYPIFSVIG</sequence>
<evidence type="ECO:0000313" key="2">
    <source>
        <dbReference type="Proteomes" id="UP000039865"/>
    </source>
</evidence>
<evidence type="ECO:0000313" key="1">
    <source>
        <dbReference type="EMBL" id="CDW71560.1"/>
    </source>
</evidence>
<accession>A0A077ZQ93</accession>
<keyword evidence="2" id="KW-1185">Reference proteome</keyword>
<dbReference type="Proteomes" id="UP000039865">
    <property type="component" value="Unassembled WGS sequence"/>
</dbReference>
<organism evidence="1 2">
    <name type="scientific">Stylonychia lemnae</name>
    <name type="common">Ciliate</name>
    <dbReference type="NCBI Taxonomy" id="5949"/>
    <lineage>
        <taxon>Eukaryota</taxon>
        <taxon>Sar</taxon>
        <taxon>Alveolata</taxon>
        <taxon>Ciliophora</taxon>
        <taxon>Intramacronucleata</taxon>
        <taxon>Spirotrichea</taxon>
        <taxon>Stichotrichia</taxon>
        <taxon>Sporadotrichida</taxon>
        <taxon>Oxytrichidae</taxon>
        <taxon>Stylonychinae</taxon>
        <taxon>Stylonychia</taxon>
    </lineage>
</organism>
<dbReference type="OrthoDB" id="7482721at2759"/>
<dbReference type="EMBL" id="CCKQ01000483">
    <property type="protein sequence ID" value="CDW71560.1"/>
    <property type="molecule type" value="Genomic_DNA"/>
</dbReference>